<organism evidence="2 3">
    <name type="scientific">Ectocarpus siliculosus</name>
    <name type="common">Brown alga</name>
    <name type="synonym">Conferva siliculosa</name>
    <dbReference type="NCBI Taxonomy" id="2880"/>
    <lineage>
        <taxon>Eukaryota</taxon>
        <taxon>Sar</taxon>
        <taxon>Stramenopiles</taxon>
        <taxon>Ochrophyta</taxon>
        <taxon>PX clade</taxon>
        <taxon>Phaeophyceae</taxon>
        <taxon>Ectocarpales</taxon>
        <taxon>Ectocarpaceae</taxon>
        <taxon>Ectocarpus</taxon>
    </lineage>
</organism>
<feature type="compositionally biased region" description="Polar residues" evidence="1">
    <location>
        <begin position="1"/>
        <end position="34"/>
    </location>
</feature>
<dbReference type="EMBL" id="FN649754">
    <property type="protein sequence ID" value="CBJ31153.1"/>
    <property type="molecule type" value="Genomic_DNA"/>
</dbReference>
<gene>
    <name evidence="2" type="ORF">Esi_0236_0013</name>
</gene>
<evidence type="ECO:0000313" key="2">
    <source>
        <dbReference type="EMBL" id="CBJ31153.1"/>
    </source>
</evidence>
<protein>
    <submittedName>
        <fullName evidence="2">Uncharacterized protein</fullName>
    </submittedName>
</protein>
<accession>D7FSL2</accession>
<feature type="region of interest" description="Disordered" evidence="1">
    <location>
        <begin position="101"/>
        <end position="175"/>
    </location>
</feature>
<keyword evidence="3" id="KW-1185">Reference proteome</keyword>
<dbReference type="Proteomes" id="UP000002630">
    <property type="component" value="Linkage Group LG29"/>
</dbReference>
<name>D7FSL2_ECTSI</name>
<dbReference type="EMBL" id="FN648416">
    <property type="protein sequence ID" value="CBJ31153.1"/>
    <property type="molecule type" value="Genomic_DNA"/>
</dbReference>
<proteinExistence type="predicted"/>
<feature type="region of interest" description="Disordered" evidence="1">
    <location>
        <begin position="1"/>
        <end position="54"/>
    </location>
</feature>
<reference evidence="2 3" key="1">
    <citation type="journal article" date="2010" name="Nature">
        <title>The Ectocarpus genome and the independent evolution of multicellularity in brown algae.</title>
        <authorList>
            <person name="Cock J.M."/>
            <person name="Sterck L."/>
            <person name="Rouze P."/>
            <person name="Scornet D."/>
            <person name="Allen A.E."/>
            <person name="Amoutzias G."/>
            <person name="Anthouard V."/>
            <person name="Artiguenave F."/>
            <person name="Aury J.M."/>
            <person name="Badger J.H."/>
            <person name="Beszteri B."/>
            <person name="Billiau K."/>
            <person name="Bonnet E."/>
            <person name="Bothwell J.H."/>
            <person name="Bowler C."/>
            <person name="Boyen C."/>
            <person name="Brownlee C."/>
            <person name="Carrano C.J."/>
            <person name="Charrier B."/>
            <person name="Cho G.Y."/>
            <person name="Coelho S.M."/>
            <person name="Collen J."/>
            <person name="Corre E."/>
            <person name="Da Silva C."/>
            <person name="Delage L."/>
            <person name="Delaroque N."/>
            <person name="Dittami S.M."/>
            <person name="Doulbeau S."/>
            <person name="Elias M."/>
            <person name="Farnham G."/>
            <person name="Gachon C.M."/>
            <person name="Gschloessl B."/>
            <person name="Heesch S."/>
            <person name="Jabbari K."/>
            <person name="Jubin C."/>
            <person name="Kawai H."/>
            <person name="Kimura K."/>
            <person name="Kloareg B."/>
            <person name="Kupper F.C."/>
            <person name="Lang D."/>
            <person name="Le Bail A."/>
            <person name="Leblanc C."/>
            <person name="Lerouge P."/>
            <person name="Lohr M."/>
            <person name="Lopez P.J."/>
            <person name="Martens C."/>
            <person name="Maumus F."/>
            <person name="Michel G."/>
            <person name="Miranda-Saavedra D."/>
            <person name="Morales J."/>
            <person name="Moreau H."/>
            <person name="Motomura T."/>
            <person name="Nagasato C."/>
            <person name="Napoli C.A."/>
            <person name="Nelson D.R."/>
            <person name="Nyvall-Collen P."/>
            <person name="Peters A.F."/>
            <person name="Pommier C."/>
            <person name="Potin P."/>
            <person name="Poulain J."/>
            <person name="Quesneville H."/>
            <person name="Read B."/>
            <person name="Rensing S.A."/>
            <person name="Ritter A."/>
            <person name="Rousvoal S."/>
            <person name="Samanta M."/>
            <person name="Samson G."/>
            <person name="Schroeder D.C."/>
            <person name="Segurens B."/>
            <person name="Strittmatter M."/>
            <person name="Tonon T."/>
            <person name="Tregear J.W."/>
            <person name="Valentin K."/>
            <person name="von Dassow P."/>
            <person name="Yamagishi T."/>
            <person name="Van de Peer Y."/>
            <person name="Wincker P."/>
        </authorList>
    </citation>
    <scope>NUCLEOTIDE SEQUENCE [LARGE SCALE GENOMIC DNA]</scope>
    <source>
        <strain evidence="3">Ec32 / CCAP1310/4</strain>
    </source>
</reference>
<dbReference type="InParanoid" id="D7FSL2"/>
<sequence>MGNGASNKSGQASPNTMETEASDAGSRSGSSPNKGCSPAPKGKSSDAADNRNRTLDKKMLLSALQAQGECISESELNSILPNHDNIFDALDYIAEMNAARKSVKAHPPGPISRRRITARSSSSSAAGGGGENRLQENVRPPLLPSPGGTTTSNKRKMITQKRPPALEDERPAKRPTVTTAAPAFSLLGGGSGSGLASPKPLGNLFAEVMRRQKPAASAPAARFFERDDAGAESTESEERPGPSARRVDKPRPLMALKQGSPQRQQRPALALSVVLRKRPALAVFMVPRKIHTHRE</sequence>
<dbReference type="AlphaFoldDB" id="D7FSL2"/>
<evidence type="ECO:0000313" key="3">
    <source>
        <dbReference type="Proteomes" id="UP000002630"/>
    </source>
</evidence>
<feature type="region of interest" description="Disordered" evidence="1">
    <location>
        <begin position="216"/>
        <end position="267"/>
    </location>
</feature>
<feature type="compositionally biased region" description="Basic and acidic residues" evidence="1">
    <location>
        <begin position="43"/>
        <end position="54"/>
    </location>
</feature>
<feature type="compositionally biased region" description="Basic and acidic residues" evidence="1">
    <location>
        <begin position="236"/>
        <end position="251"/>
    </location>
</feature>
<evidence type="ECO:0000256" key="1">
    <source>
        <dbReference type="SAM" id="MobiDB-lite"/>
    </source>
</evidence>